<dbReference type="EMBL" id="CAVLEF010000006">
    <property type="protein sequence ID" value="CAK1544686.1"/>
    <property type="molecule type" value="Genomic_DNA"/>
</dbReference>
<evidence type="ECO:0000256" key="1">
    <source>
        <dbReference type="SAM" id="MobiDB-lite"/>
    </source>
</evidence>
<accession>A0AAV1J859</accession>
<sequence length="175" mass="19224">MAKSLFVVFLCMSSAIECHNRQKGIKKELQVWQATSGGSVLREEVNRPGVNKADNDVTSSERSETHHTRLVKTVLTNCSNLNTVQNINMPTSPIDTKNCSESVNNITNCSENEVTAKKDGNSTSPEKEHKSNSLVPPVPVSGQNVSFVDRSSFEGDECPTGYTKINNKCVKIHKD</sequence>
<feature type="chain" id="PRO_5043673552" evidence="2">
    <location>
        <begin position="19"/>
        <end position="175"/>
    </location>
</feature>
<gene>
    <name evidence="3" type="ORF">LNINA_LOCUS4408</name>
</gene>
<comment type="caution">
    <text evidence="3">The sequence shown here is derived from an EMBL/GenBank/DDBJ whole genome shotgun (WGS) entry which is preliminary data.</text>
</comment>
<feature type="compositionally biased region" description="Basic and acidic residues" evidence="1">
    <location>
        <begin position="114"/>
        <end position="131"/>
    </location>
</feature>
<keyword evidence="2" id="KW-0732">Signal</keyword>
<keyword evidence="4" id="KW-1185">Reference proteome</keyword>
<dbReference type="AlphaFoldDB" id="A0AAV1J859"/>
<evidence type="ECO:0000313" key="4">
    <source>
        <dbReference type="Proteomes" id="UP001497472"/>
    </source>
</evidence>
<evidence type="ECO:0000313" key="3">
    <source>
        <dbReference type="EMBL" id="CAK1544686.1"/>
    </source>
</evidence>
<reference evidence="3 4" key="1">
    <citation type="submission" date="2023-11" db="EMBL/GenBank/DDBJ databases">
        <authorList>
            <person name="Okamura Y."/>
        </authorList>
    </citation>
    <scope>NUCLEOTIDE SEQUENCE [LARGE SCALE GENOMIC DNA]</scope>
</reference>
<proteinExistence type="predicted"/>
<feature type="region of interest" description="Disordered" evidence="1">
    <location>
        <begin position="112"/>
        <end position="143"/>
    </location>
</feature>
<organism evidence="3 4">
    <name type="scientific">Leptosia nina</name>
    <dbReference type="NCBI Taxonomy" id="320188"/>
    <lineage>
        <taxon>Eukaryota</taxon>
        <taxon>Metazoa</taxon>
        <taxon>Ecdysozoa</taxon>
        <taxon>Arthropoda</taxon>
        <taxon>Hexapoda</taxon>
        <taxon>Insecta</taxon>
        <taxon>Pterygota</taxon>
        <taxon>Neoptera</taxon>
        <taxon>Endopterygota</taxon>
        <taxon>Lepidoptera</taxon>
        <taxon>Glossata</taxon>
        <taxon>Ditrysia</taxon>
        <taxon>Papilionoidea</taxon>
        <taxon>Pieridae</taxon>
        <taxon>Pierinae</taxon>
        <taxon>Leptosia</taxon>
    </lineage>
</organism>
<dbReference type="Proteomes" id="UP001497472">
    <property type="component" value="Unassembled WGS sequence"/>
</dbReference>
<protein>
    <submittedName>
        <fullName evidence="3">Uncharacterized protein</fullName>
    </submittedName>
</protein>
<name>A0AAV1J859_9NEOP</name>
<feature type="signal peptide" evidence="2">
    <location>
        <begin position="1"/>
        <end position="18"/>
    </location>
</feature>
<evidence type="ECO:0000256" key="2">
    <source>
        <dbReference type="SAM" id="SignalP"/>
    </source>
</evidence>